<dbReference type="SUPFAM" id="SSF47226">
    <property type="entry name" value="Histidine-containing phosphotransfer domain, HPT domain"/>
    <property type="match status" value="1"/>
</dbReference>
<dbReference type="FunFam" id="3.30.565.10:FF:000010">
    <property type="entry name" value="Sensor histidine kinase RcsC"/>
    <property type="match status" value="1"/>
</dbReference>
<comment type="caution">
    <text evidence="11">The sequence shown here is derived from an EMBL/GenBank/DDBJ whole genome shotgun (WGS) entry which is preliminary data.</text>
</comment>
<name>A0A939KR02_9PROT</name>
<organism evidence="11 12">
    <name type="scientific">Acetobacter garciniae</name>
    <dbReference type="NCBI Taxonomy" id="2817435"/>
    <lineage>
        <taxon>Bacteria</taxon>
        <taxon>Pseudomonadati</taxon>
        <taxon>Pseudomonadota</taxon>
        <taxon>Alphaproteobacteria</taxon>
        <taxon>Acetobacterales</taxon>
        <taxon>Acetobacteraceae</taxon>
        <taxon>Acetobacter</taxon>
    </lineage>
</organism>
<accession>A0A939KR02</accession>
<dbReference type="CDD" id="cd00082">
    <property type="entry name" value="HisKA"/>
    <property type="match status" value="1"/>
</dbReference>
<dbReference type="Pfam" id="PF02518">
    <property type="entry name" value="HATPase_c"/>
    <property type="match status" value="1"/>
</dbReference>
<reference evidence="11" key="1">
    <citation type="submission" date="2021-03" db="EMBL/GenBank/DDBJ databases">
        <title>The complete genome sequence of Acetobacter sp. TBRC 12339.</title>
        <authorList>
            <person name="Charoenyingcharoen P."/>
            <person name="Yukphan P."/>
        </authorList>
    </citation>
    <scope>NUCLEOTIDE SEQUENCE</scope>
    <source>
        <strain evidence="11">TBRC 12339</strain>
    </source>
</reference>
<keyword evidence="4" id="KW-0808">Transferase</keyword>
<dbReference type="SUPFAM" id="SSF52172">
    <property type="entry name" value="CheY-like"/>
    <property type="match status" value="1"/>
</dbReference>
<gene>
    <name evidence="11" type="ORF">J2D77_13150</name>
</gene>
<dbReference type="PRINTS" id="PR00344">
    <property type="entry name" value="BCTRLSENSOR"/>
</dbReference>
<dbReference type="InterPro" id="IPR005467">
    <property type="entry name" value="His_kinase_dom"/>
</dbReference>
<dbReference type="CDD" id="cd16922">
    <property type="entry name" value="HATPase_EvgS-ArcB-TorS-like"/>
    <property type="match status" value="1"/>
</dbReference>
<sequence length="882" mass="95363">MFDHAINAVAFAVIDPNGLILYCSPRFARVMNPRPGQTAIASHIGSWLEPVSDNSTSSWFTGDTIEEGTLRLRQNGRPIHYRLDPMKNRDRPAGAVVFLGDDAFGLDLVHARAFHLNPGLSAVSVLETGEHLDVNPAWLNAMDYQRTDVIGKTAREMNIWEHDAFRSEVVGQLTEHGRVENLEGRMRTRTGELRDIIVSAELVAYSGRKLAFFASHDITEVKKIQADLETLNRQLEARVNERTVELETKNEQLISAVTQAEAANEAKSQFLAMMSHELRTPLNAVINMAELLMEPGNEHGYQHYATNIVSSARALAAIVDDTLDFSRIEAGHLKIIPSVVDVGRVVEEVVRSLAPLGHSKGLDIVLAVAKNVPKTVVVDPVRLRQILFNLVGNAIKYTATGWVQVDVDLVNAQGDCELVLVVTDTGIGIEPADQQRIFGRFSRLEDGADGATNGTGLGLSIALGIAQAMGGSITVSGQRNYGSVFRLTLPVMNCSAPVPATVATNIAIVGPASRTRQVLQTACVADGMQLHVIERIETGKLPQSGSVDIAIVVAPLDEVGPSVEEWCRFARNQCRHVVLLAPIGRNINNVEALISEGVHVETYPIGRASLMAALDLKDMTLRSDAKTGRDTLTGSNILIVDDVKENRLVAEWGLKASGANVTAVHDGEAAISVAAQGGFDLLLLDLRMPGLDGYETAKRIRATEGKAGDVPIVVVSANVAPDPSRMAAAGINGFLAKPFTPAALRSIADRFRKKPYPLHLSDRIDRPSLILDREFLNAQLGYAGSEAVKSAIHTFKTSLEQRLTTIEAATDGNIQADGVHQLAGAAVALGLLKLAKLCRQEENAIRDQGIASPKRSHRLQAIRASAIAALHALLHYQRDMPV</sequence>
<keyword evidence="5" id="KW-0418">Kinase</keyword>
<keyword evidence="12" id="KW-1185">Reference proteome</keyword>
<dbReference type="SUPFAM" id="SSF55874">
    <property type="entry name" value="ATPase domain of HSP90 chaperone/DNA topoisomerase II/histidine kinase"/>
    <property type="match status" value="1"/>
</dbReference>
<comment type="catalytic activity">
    <reaction evidence="1">
        <text>ATP + protein L-histidine = ADP + protein N-phospho-L-histidine.</text>
        <dbReference type="EC" id="2.7.13.3"/>
    </reaction>
</comment>
<dbReference type="CDD" id="cd00130">
    <property type="entry name" value="PAS"/>
    <property type="match status" value="1"/>
</dbReference>
<dbReference type="Gene3D" id="1.10.287.130">
    <property type="match status" value="1"/>
</dbReference>
<protein>
    <recommendedName>
        <fullName evidence="2">histidine kinase</fullName>
        <ecNumber evidence="2">2.7.13.3</ecNumber>
    </recommendedName>
</protein>
<dbReference type="InterPro" id="IPR036097">
    <property type="entry name" value="HisK_dim/P_sf"/>
</dbReference>
<dbReference type="InterPro" id="IPR001789">
    <property type="entry name" value="Sig_transdc_resp-reg_receiver"/>
</dbReference>
<evidence type="ECO:0000313" key="12">
    <source>
        <dbReference type="Proteomes" id="UP000664073"/>
    </source>
</evidence>
<dbReference type="Gene3D" id="3.40.50.2300">
    <property type="match status" value="1"/>
</dbReference>
<dbReference type="InterPro" id="IPR035965">
    <property type="entry name" value="PAS-like_dom_sf"/>
</dbReference>
<evidence type="ECO:0000256" key="2">
    <source>
        <dbReference type="ARBA" id="ARBA00012438"/>
    </source>
</evidence>
<keyword evidence="6" id="KW-0902">Two-component regulatory system</keyword>
<evidence type="ECO:0000259" key="9">
    <source>
        <dbReference type="PROSITE" id="PS50109"/>
    </source>
</evidence>
<dbReference type="SMART" id="SM00388">
    <property type="entry name" value="HisKA"/>
    <property type="match status" value="1"/>
</dbReference>
<dbReference type="InterPro" id="IPR003661">
    <property type="entry name" value="HisK_dim/P_dom"/>
</dbReference>
<dbReference type="SUPFAM" id="SSF47384">
    <property type="entry name" value="Homodimeric domain of signal transducing histidine kinase"/>
    <property type="match status" value="1"/>
</dbReference>
<dbReference type="Pfam" id="PF00512">
    <property type="entry name" value="HisKA"/>
    <property type="match status" value="1"/>
</dbReference>
<dbReference type="Gene3D" id="3.30.450.20">
    <property type="entry name" value="PAS domain"/>
    <property type="match status" value="1"/>
</dbReference>
<dbReference type="CDD" id="cd17546">
    <property type="entry name" value="REC_hyHK_CKI1_RcsC-like"/>
    <property type="match status" value="1"/>
</dbReference>
<dbReference type="Pfam" id="PF13426">
    <property type="entry name" value="PAS_9"/>
    <property type="match status" value="1"/>
</dbReference>
<dbReference type="SUPFAM" id="SSF55785">
    <property type="entry name" value="PYP-like sensor domain (PAS domain)"/>
    <property type="match status" value="1"/>
</dbReference>
<evidence type="ECO:0000256" key="4">
    <source>
        <dbReference type="ARBA" id="ARBA00022679"/>
    </source>
</evidence>
<dbReference type="SMART" id="SM00387">
    <property type="entry name" value="HATPase_c"/>
    <property type="match status" value="1"/>
</dbReference>
<dbReference type="InterPro" id="IPR036641">
    <property type="entry name" value="HPT_dom_sf"/>
</dbReference>
<dbReference type="SMART" id="SM00448">
    <property type="entry name" value="REC"/>
    <property type="match status" value="1"/>
</dbReference>
<dbReference type="InterPro" id="IPR036890">
    <property type="entry name" value="HATPase_C_sf"/>
</dbReference>
<dbReference type="EC" id="2.7.13.3" evidence="2"/>
<evidence type="ECO:0000256" key="1">
    <source>
        <dbReference type="ARBA" id="ARBA00000085"/>
    </source>
</evidence>
<dbReference type="GO" id="GO:0000155">
    <property type="term" value="F:phosphorelay sensor kinase activity"/>
    <property type="evidence" value="ECO:0007669"/>
    <property type="project" value="InterPro"/>
</dbReference>
<dbReference type="InterPro" id="IPR011006">
    <property type="entry name" value="CheY-like_superfamily"/>
</dbReference>
<dbReference type="InterPro" id="IPR003594">
    <property type="entry name" value="HATPase_dom"/>
</dbReference>
<dbReference type="PROSITE" id="PS50109">
    <property type="entry name" value="HIS_KIN"/>
    <property type="match status" value="1"/>
</dbReference>
<keyword evidence="3 7" id="KW-0597">Phosphoprotein</keyword>
<dbReference type="NCBIfam" id="TIGR00229">
    <property type="entry name" value="sensory_box"/>
    <property type="match status" value="1"/>
</dbReference>
<evidence type="ECO:0000313" key="11">
    <source>
        <dbReference type="EMBL" id="MBO1326097.1"/>
    </source>
</evidence>
<feature type="modified residue" description="4-aspartylphosphate" evidence="7">
    <location>
        <position position="685"/>
    </location>
</feature>
<dbReference type="Gene3D" id="1.20.120.160">
    <property type="entry name" value="HPT domain"/>
    <property type="match status" value="1"/>
</dbReference>
<dbReference type="PANTHER" id="PTHR43047">
    <property type="entry name" value="TWO-COMPONENT HISTIDINE PROTEIN KINASE"/>
    <property type="match status" value="1"/>
</dbReference>
<evidence type="ECO:0000256" key="8">
    <source>
        <dbReference type="SAM" id="Coils"/>
    </source>
</evidence>
<dbReference type="InterPro" id="IPR000014">
    <property type="entry name" value="PAS"/>
</dbReference>
<keyword evidence="8" id="KW-0175">Coiled coil</keyword>
<dbReference type="Gene3D" id="3.30.565.10">
    <property type="entry name" value="Histidine kinase-like ATPase, C-terminal domain"/>
    <property type="match status" value="1"/>
</dbReference>
<dbReference type="PANTHER" id="PTHR43047:SF64">
    <property type="entry name" value="HISTIDINE KINASE CONTAINING CHEY-HOMOLOGOUS RECEIVER DOMAIN AND PAS DOMAIN-RELATED"/>
    <property type="match status" value="1"/>
</dbReference>
<evidence type="ECO:0000256" key="7">
    <source>
        <dbReference type="PROSITE-ProRule" id="PRU00169"/>
    </source>
</evidence>
<proteinExistence type="predicted"/>
<dbReference type="Proteomes" id="UP000664073">
    <property type="component" value="Unassembled WGS sequence"/>
</dbReference>
<feature type="domain" description="Response regulatory" evidence="10">
    <location>
        <begin position="636"/>
        <end position="752"/>
    </location>
</feature>
<feature type="domain" description="Histidine kinase" evidence="9">
    <location>
        <begin position="273"/>
        <end position="493"/>
    </location>
</feature>
<evidence type="ECO:0000259" key="10">
    <source>
        <dbReference type="PROSITE" id="PS50110"/>
    </source>
</evidence>
<feature type="coiled-coil region" evidence="8">
    <location>
        <begin position="218"/>
        <end position="252"/>
    </location>
</feature>
<dbReference type="Pfam" id="PF00072">
    <property type="entry name" value="Response_reg"/>
    <property type="match status" value="1"/>
</dbReference>
<dbReference type="EMBL" id="JAFVMH010000007">
    <property type="protein sequence ID" value="MBO1326097.1"/>
    <property type="molecule type" value="Genomic_DNA"/>
</dbReference>
<evidence type="ECO:0000256" key="3">
    <source>
        <dbReference type="ARBA" id="ARBA00022553"/>
    </source>
</evidence>
<evidence type="ECO:0000256" key="6">
    <source>
        <dbReference type="ARBA" id="ARBA00023012"/>
    </source>
</evidence>
<dbReference type="PROSITE" id="PS50110">
    <property type="entry name" value="RESPONSE_REGULATORY"/>
    <property type="match status" value="1"/>
</dbReference>
<dbReference type="InterPro" id="IPR004358">
    <property type="entry name" value="Sig_transdc_His_kin-like_C"/>
</dbReference>
<evidence type="ECO:0000256" key="5">
    <source>
        <dbReference type="ARBA" id="ARBA00022777"/>
    </source>
</evidence>
<dbReference type="AlphaFoldDB" id="A0A939KR02"/>
<dbReference type="RefSeq" id="WP_207846780.1">
    <property type="nucleotide sequence ID" value="NZ_JAFVMH010000007.1"/>
</dbReference>